<protein>
    <submittedName>
        <fullName evidence="1">Uncharacterized protein</fullName>
    </submittedName>
</protein>
<evidence type="ECO:0000313" key="2">
    <source>
        <dbReference type="Proteomes" id="UP000559626"/>
    </source>
</evidence>
<accession>A0A7Y0FQ61</accession>
<dbReference type="EMBL" id="JABBGH010000005">
    <property type="protein sequence ID" value="NML68084.1"/>
    <property type="molecule type" value="Genomic_DNA"/>
</dbReference>
<proteinExistence type="predicted"/>
<dbReference type="AlphaFoldDB" id="A0A7Y0FQ61"/>
<reference evidence="1 2" key="1">
    <citation type="submission" date="2020-04" db="EMBL/GenBank/DDBJ databases">
        <title>Hymenobacter polaris sp. nov., isolated from Arctic soil.</title>
        <authorList>
            <person name="Dahal R.H."/>
        </authorList>
    </citation>
    <scope>NUCLEOTIDE SEQUENCE [LARGE SCALE GENOMIC DNA]</scope>
    <source>
        <strain evidence="1 2">RP-2-7</strain>
    </source>
</reference>
<evidence type="ECO:0000313" key="1">
    <source>
        <dbReference type="EMBL" id="NML68084.1"/>
    </source>
</evidence>
<gene>
    <name evidence="1" type="ORF">HHL22_23035</name>
</gene>
<name>A0A7Y0FQ61_9BACT</name>
<comment type="caution">
    <text evidence="1">The sequence shown here is derived from an EMBL/GenBank/DDBJ whole genome shotgun (WGS) entry which is preliminary data.</text>
</comment>
<keyword evidence="2" id="KW-1185">Reference proteome</keyword>
<dbReference type="PROSITE" id="PS51257">
    <property type="entry name" value="PROKAR_LIPOPROTEIN"/>
    <property type="match status" value="1"/>
</dbReference>
<organism evidence="1 2">
    <name type="scientific">Hymenobacter polaris</name>
    <dbReference type="NCBI Taxonomy" id="2682546"/>
    <lineage>
        <taxon>Bacteria</taxon>
        <taxon>Pseudomonadati</taxon>
        <taxon>Bacteroidota</taxon>
        <taxon>Cytophagia</taxon>
        <taxon>Cytophagales</taxon>
        <taxon>Hymenobacteraceae</taxon>
        <taxon>Hymenobacter</taxon>
    </lineage>
</organism>
<sequence length="195" mass="20411">MRISILYGQGLALLALAGCRLTSTEVEPALPTGRFNSSSTVVYRANGSPVVANNSADIGTFIVALFGAKLPVTATLAGDSTLTIRAIDSRNQPDGYPQHDLTLQVSKFRGSGTYALQVGRYYSGTMYQEYAATPTGLVAQAPQSPIAGAVNQLTITAWDPAQRTLQGTFELLAVAPSNAQLTTAITAGSLDVDVE</sequence>
<dbReference type="Proteomes" id="UP000559626">
    <property type="component" value="Unassembled WGS sequence"/>
</dbReference>
<dbReference type="RefSeq" id="WP_169533788.1">
    <property type="nucleotide sequence ID" value="NZ_JABBGH010000005.1"/>
</dbReference>